<dbReference type="RefSeq" id="WP_086540001.1">
    <property type="nucleotide sequence ID" value="NZ_MSSW01000007.1"/>
</dbReference>
<dbReference type="Pfam" id="PF00999">
    <property type="entry name" value="Na_H_Exchanger"/>
    <property type="match status" value="1"/>
</dbReference>
<feature type="transmembrane region" description="Helical" evidence="7">
    <location>
        <begin position="140"/>
        <end position="162"/>
    </location>
</feature>
<evidence type="ECO:0000256" key="5">
    <source>
        <dbReference type="ARBA" id="ARBA00023065"/>
    </source>
</evidence>
<dbReference type="GO" id="GO:0016020">
    <property type="term" value="C:membrane"/>
    <property type="evidence" value="ECO:0007669"/>
    <property type="project" value="UniProtKB-SubCell"/>
</dbReference>
<evidence type="ECO:0000256" key="2">
    <source>
        <dbReference type="ARBA" id="ARBA00022448"/>
    </source>
</evidence>
<feature type="transmembrane region" description="Helical" evidence="7">
    <location>
        <begin position="354"/>
        <end position="373"/>
    </location>
</feature>
<keyword evidence="4 7" id="KW-1133">Transmembrane helix</keyword>
<dbReference type="InterPro" id="IPR050794">
    <property type="entry name" value="CPA2_transporter"/>
</dbReference>
<dbReference type="OrthoDB" id="9793589at2"/>
<evidence type="ECO:0000259" key="8">
    <source>
        <dbReference type="Pfam" id="PF00999"/>
    </source>
</evidence>
<keyword evidence="3 7" id="KW-0812">Transmembrane</keyword>
<dbReference type="InterPro" id="IPR006153">
    <property type="entry name" value="Cation/H_exchanger_TM"/>
</dbReference>
<sequence length="411" mass="44036">METLDHKEVINLLLQLASILILARVFAEIARKFKQPAVIGEIFAGIILGPTILGNFFPGAHEYLFSSHEMTNIAFDGFVQISVVLLLFIAGLEVELHIVWSQGKKALYIAVASMILPIIAGFVVAYAFPEFLGVNINDRIVASTFFGLAISITGLAIVARILMDLNLFKTSSGLLIIAGAMIVDVLGWLIFSVILSLSESGSEGLGVWPTIGLTLLFTLVMLTVGKGLINKVLPWINKKMAWPGGLLSLSLAVCFLAASFTEFIGIHAIFGAFIIGVALGDSEYLTEKAKEILHQFINNIFAPIFFVSIGLKVNFITGFDPGIVGVVIIVGLVTKYYGAYFGGRLAGVSRKESIVAGFGMSTRGSMDIVLGLIALENGLVTEPLFIGLVILAIIASMSAGPLIGWARNLKI</sequence>
<protein>
    <submittedName>
        <fullName evidence="9">Kef-type K+ transport system membrane component KefB</fullName>
    </submittedName>
</protein>
<feature type="transmembrane region" description="Helical" evidence="7">
    <location>
        <begin position="106"/>
        <end position="128"/>
    </location>
</feature>
<feature type="transmembrane region" description="Helical" evidence="7">
    <location>
        <begin position="264"/>
        <end position="284"/>
    </location>
</feature>
<dbReference type="GO" id="GO:1902600">
    <property type="term" value="P:proton transmembrane transport"/>
    <property type="evidence" value="ECO:0007669"/>
    <property type="project" value="InterPro"/>
</dbReference>
<dbReference type="Gene3D" id="1.20.1530.20">
    <property type="match status" value="1"/>
</dbReference>
<feature type="transmembrane region" description="Helical" evidence="7">
    <location>
        <begin position="207"/>
        <end position="229"/>
    </location>
</feature>
<feature type="transmembrane region" description="Helical" evidence="7">
    <location>
        <begin position="296"/>
        <end position="316"/>
    </location>
</feature>
<dbReference type="PANTHER" id="PTHR32468">
    <property type="entry name" value="CATION/H + ANTIPORTER"/>
    <property type="match status" value="1"/>
</dbReference>
<feature type="domain" description="Cation/H+ exchanger transmembrane" evidence="8">
    <location>
        <begin position="22"/>
        <end position="403"/>
    </location>
</feature>
<comment type="subcellular location">
    <subcellularLocation>
        <location evidence="1">Membrane</location>
        <topology evidence="1">Multi-pass membrane protein</topology>
    </subcellularLocation>
</comment>
<feature type="transmembrane region" description="Helical" evidence="7">
    <location>
        <begin position="37"/>
        <end position="57"/>
    </location>
</feature>
<dbReference type="InterPro" id="IPR038770">
    <property type="entry name" value="Na+/solute_symporter_sf"/>
</dbReference>
<evidence type="ECO:0000313" key="9">
    <source>
        <dbReference type="EMBL" id="REG88402.1"/>
    </source>
</evidence>
<keyword evidence="10" id="KW-1185">Reference proteome</keyword>
<evidence type="ECO:0000256" key="3">
    <source>
        <dbReference type="ARBA" id="ARBA00022692"/>
    </source>
</evidence>
<feature type="transmembrane region" description="Helical" evidence="7">
    <location>
        <begin position="174"/>
        <end position="195"/>
    </location>
</feature>
<dbReference type="PANTHER" id="PTHR32468:SF0">
    <property type="entry name" value="K(+)_H(+) ANTIPORTER 1"/>
    <property type="match status" value="1"/>
</dbReference>
<evidence type="ECO:0000313" key="10">
    <source>
        <dbReference type="Proteomes" id="UP000256405"/>
    </source>
</evidence>
<dbReference type="EMBL" id="QUNF01000009">
    <property type="protein sequence ID" value="REG88402.1"/>
    <property type="molecule type" value="Genomic_DNA"/>
</dbReference>
<evidence type="ECO:0000256" key="6">
    <source>
        <dbReference type="ARBA" id="ARBA00023136"/>
    </source>
</evidence>
<reference evidence="9 10" key="1">
    <citation type="submission" date="2018-08" db="EMBL/GenBank/DDBJ databases">
        <title>Genomic Encyclopedia of Archaeal and Bacterial Type Strains, Phase II (KMG-II): from individual species to whole genera.</title>
        <authorList>
            <person name="Goeker M."/>
        </authorList>
    </citation>
    <scope>NUCLEOTIDE SEQUENCE [LARGE SCALE GENOMIC DNA]</scope>
    <source>
        <strain evidence="9 10">DSM 15986</strain>
    </source>
</reference>
<feature type="transmembrane region" description="Helical" evidence="7">
    <location>
        <begin position="12"/>
        <end position="30"/>
    </location>
</feature>
<name>A0A3E0DUW9_9BACT</name>
<keyword evidence="5" id="KW-0406">Ion transport</keyword>
<organism evidence="9 10">
    <name type="scientific">Algoriphagus antarcticus</name>
    <dbReference type="NCBI Taxonomy" id="238540"/>
    <lineage>
        <taxon>Bacteria</taxon>
        <taxon>Pseudomonadati</taxon>
        <taxon>Bacteroidota</taxon>
        <taxon>Cytophagia</taxon>
        <taxon>Cytophagales</taxon>
        <taxon>Cyclobacteriaceae</taxon>
        <taxon>Algoriphagus</taxon>
    </lineage>
</organism>
<dbReference type="Proteomes" id="UP000256405">
    <property type="component" value="Unassembled WGS sequence"/>
</dbReference>
<comment type="caution">
    <text evidence="9">The sequence shown here is derived from an EMBL/GenBank/DDBJ whole genome shotgun (WGS) entry which is preliminary data.</text>
</comment>
<evidence type="ECO:0000256" key="4">
    <source>
        <dbReference type="ARBA" id="ARBA00022989"/>
    </source>
</evidence>
<feature type="transmembrane region" description="Helical" evidence="7">
    <location>
        <begin position="322"/>
        <end position="342"/>
    </location>
</feature>
<gene>
    <name evidence="9" type="ORF">C8N25_10917</name>
</gene>
<evidence type="ECO:0000256" key="7">
    <source>
        <dbReference type="SAM" id="Phobius"/>
    </source>
</evidence>
<dbReference type="AlphaFoldDB" id="A0A3E0DUW9"/>
<evidence type="ECO:0000256" key="1">
    <source>
        <dbReference type="ARBA" id="ARBA00004141"/>
    </source>
</evidence>
<dbReference type="GO" id="GO:0015297">
    <property type="term" value="F:antiporter activity"/>
    <property type="evidence" value="ECO:0007669"/>
    <property type="project" value="InterPro"/>
</dbReference>
<proteinExistence type="predicted"/>
<accession>A0A3E0DUW9</accession>
<feature type="transmembrane region" description="Helical" evidence="7">
    <location>
        <begin position="385"/>
        <end position="406"/>
    </location>
</feature>
<keyword evidence="6 7" id="KW-0472">Membrane</keyword>
<keyword evidence="2" id="KW-0813">Transport</keyword>
<feature type="transmembrane region" description="Helical" evidence="7">
    <location>
        <begin position="77"/>
        <end position="94"/>
    </location>
</feature>
<feature type="transmembrane region" description="Helical" evidence="7">
    <location>
        <begin position="241"/>
        <end position="258"/>
    </location>
</feature>